<keyword evidence="7" id="KW-1185">Reference proteome</keyword>
<feature type="disulfide bond" evidence="3">
    <location>
        <begin position="392"/>
        <end position="401"/>
    </location>
</feature>
<dbReference type="OMA" id="STNPCKH"/>
<feature type="domain" description="EGF-like" evidence="5">
    <location>
        <begin position="4267"/>
        <end position="4303"/>
    </location>
</feature>
<feature type="disulfide bond" evidence="3">
    <location>
        <begin position="3195"/>
        <end position="3212"/>
    </location>
</feature>
<keyword evidence="3" id="KW-0245">EGF-like domain</keyword>
<feature type="disulfide bond" evidence="3">
    <location>
        <begin position="3214"/>
        <end position="3223"/>
    </location>
</feature>
<keyword evidence="2 3" id="KW-1015">Disulfide bond</keyword>
<proteinExistence type="predicted"/>
<dbReference type="CDD" id="cd00054">
    <property type="entry name" value="EGF_CA"/>
    <property type="match status" value="6"/>
</dbReference>
<accession>A0A8W8HVT0</accession>
<dbReference type="SUPFAM" id="SSF57196">
    <property type="entry name" value="EGF/Laminin"/>
    <property type="match status" value="12"/>
</dbReference>
<evidence type="ECO:0000256" key="1">
    <source>
        <dbReference type="ARBA" id="ARBA00022729"/>
    </source>
</evidence>
<feature type="domain" description="EGF-like" evidence="5">
    <location>
        <begin position="2366"/>
        <end position="2403"/>
    </location>
</feature>
<feature type="disulfide bond" evidence="3">
    <location>
        <begin position="4019"/>
        <end position="4028"/>
    </location>
</feature>
<keyword evidence="4" id="KW-1133">Transmembrane helix</keyword>
<dbReference type="GO" id="GO:0005509">
    <property type="term" value="F:calcium ion binding"/>
    <property type="evidence" value="ECO:0007669"/>
    <property type="project" value="InterPro"/>
</dbReference>
<feature type="domain" description="EGF-like" evidence="5">
    <location>
        <begin position="3729"/>
        <end position="3766"/>
    </location>
</feature>
<feature type="disulfide bond" evidence="3">
    <location>
        <begin position="3756"/>
        <end position="3765"/>
    </location>
</feature>
<dbReference type="SMART" id="SM00274">
    <property type="entry name" value="FOLN"/>
    <property type="match status" value="6"/>
</dbReference>
<dbReference type="PROSITE" id="PS00022">
    <property type="entry name" value="EGF_1"/>
    <property type="match status" value="16"/>
</dbReference>
<protein>
    <recommendedName>
        <fullName evidence="5">EGF-like domain-containing protein</fullName>
    </recommendedName>
</protein>
<feature type="disulfide bond" evidence="3">
    <location>
        <begin position="1041"/>
        <end position="1050"/>
    </location>
</feature>
<dbReference type="InterPro" id="IPR003645">
    <property type="entry name" value="Fol_N"/>
</dbReference>
<feature type="domain" description="EGF-like" evidence="5">
    <location>
        <begin position="2644"/>
        <end position="2682"/>
    </location>
</feature>
<name>A0A8W8HVT0_MAGGI</name>
<feature type="domain" description="EGF-like" evidence="5">
    <location>
        <begin position="1547"/>
        <end position="1584"/>
    </location>
</feature>
<reference evidence="6" key="1">
    <citation type="submission" date="2022-08" db="UniProtKB">
        <authorList>
            <consortium name="EnsemblMetazoa"/>
        </authorList>
    </citation>
    <scope>IDENTIFICATION</scope>
    <source>
        <strain evidence="6">05x7-T-G4-1.051#20</strain>
    </source>
</reference>
<feature type="disulfide bond" evidence="3">
    <location>
        <begin position="2113"/>
        <end position="2130"/>
    </location>
</feature>
<feature type="disulfide bond" evidence="3">
    <location>
        <begin position="1309"/>
        <end position="1318"/>
    </location>
</feature>
<feature type="disulfide bond" evidence="3">
    <location>
        <begin position="474"/>
        <end position="483"/>
    </location>
</feature>
<feature type="domain" description="EGF-like" evidence="5">
    <location>
        <begin position="2104"/>
        <end position="2142"/>
    </location>
</feature>
<dbReference type="GO" id="GO:0005102">
    <property type="term" value="F:signaling receptor binding"/>
    <property type="evidence" value="ECO:0007669"/>
    <property type="project" value="TreeGrafter"/>
</dbReference>
<dbReference type="EnsemblMetazoa" id="G11316.1">
    <property type="protein sequence ID" value="G11316.1:cds"/>
    <property type="gene ID" value="G11316"/>
</dbReference>
<feature type="domain" description="EGF-like" evidence="5">
    <location>
        <begin position="323"/>
        <end position="361"/>
    </location>
</feature>
<feature type="domain" description="EGF-like" evidence="5">
    <location>
        <begin position="746"/>
        <end position="783"/>
    </location>
</feature>
<dbReference type="OrthoDB" id="6154158at2759"/>
<evidence type="ECO:0000256" key="4">
    <source>
        <dbReference type="SAM" id="Phobius"/>
    </source>
</evidence>
<feature type="disulfide bond" evidence="3">
    <location>
        <begin position="351"/>
        <end position="360"/>
    </location>
</feature>
<evidence type="ECO:0000313" key="6">
    <source>
        <dbReference type="EnsemblMetazoa" id="G11316.1:cds"/>
    </source>
</evidence>
<evidence type="ECO:0000256" key="3">
    <source>
        <dbReference type="PROSITE-ProRule" id="PRU00076"/>
    </source>
</evidence>
<feature type="disulfide bond" evidence="3">
    <location>
        <begin position="4293"/>
        <end position="4302"/>
    </location>
</feature>
<feature type="domain" description="EGF-like" evidence="5">
    <location>
        <begin position="445"/>
        <end position="484"/>
    </location>
</feature>
<feature type="disulfide bond" evidence="3">
    <location>
        <begin position="1574"/>
        <end position="1583"/>
    </location>
</feature>
<dbReference type="PANTHER" id="PTHR14949">
    <property type="entry name" value="EGF-LIKE-DOMAIN, MULTIPLE 7, 8"/>
    <property type="match status" value="1"/>
</dbReference>
<dbReference type="Proteomes" id="UP000005408">
    <property type="component" value="Unassembled WGS sequence"/>
</dbReference>
<dbReference type="InterPro" id="IPR000742">
    <property type="entry name" value="EGF"/>
</dbReference>
<dbReference type="Pfam" id="PF00008">
    <property type="entry name" value="EGF"/>
    <property type="match status" value="1"/>
</dbReference>
<feature type="disulfide bond" evidence="3">
    <location>
        <begin position="2132"/>
        <end position="2141"/>
    </location>
</feature>
<feature type="domain" description="EGF-like" evidence="5">
    <location>
        <begin position="3994"/>
        <end position="4029"/>
    </location>
</feature>
<feature type="transmembrane region" description="Helical" evidence="4">
    <location>
        <begin position="4375"/>
        <end position="4397"/>
    </location>
</feature>
<feature type="domain" description="EGF-like" evidence="5">
    <location>
        <begin position="1283"/>
        <end position="1319"/>
    </location>
</feature>
<feature type="disulfide bond" evidence="3">
    <location>
        <begin position="2672"/>
        <end position="2681"/>
    </location>
</feature>
<feature type="domain" description="EGF-like" evidence="5">
    <location>
        <begin position="2908"/>
        <end position="2945"/>
    </location>
</feature>
<evidence type="ECO:0000313" key="7">
    <source>
        <dbReference type="Proteomes" id="UP000005408"/>
    </source>
</evidence>
<feature type="disulfide bond" evidence="3">
    <location>
        <begin position="429"/>
        <end position="438"/>
    </location>
</feature>
<feature type="domain" description="EGF-like" evidence="5">
    <location>
        <begin position="364"/>
        <end position="402"/>
    </location>
</feature>
<dbReference type="InterPro" id="IPR001881">
    <property type="entry name" value="EGF-like_Ca-bd_dom"/>
</dbReference>
<feature type="domain" description="EGF-like" evidence="5">
    <location>
        <begin position="1821"/>
        <end position="1858"/>
    </location>
</feature>
<feature type="disulfide bond" evidence="3">
    <location>
        <begin position="3998"/>
        <end position="4008"/>
    </location>
</feature>
<keyword evidence="4" id="KW-0472">Membrane</keyword>
<dbReference type="Gene3D" id="2.10.25.10">
    <property type="entry name" value="Laminin"/>
    <property type="match status" value="10"/>
</dbReference>
<dbReference type="InterPro" id="IPR050969">
    <property type="entry name" value="Dev_Signal_Modulators"/>
</dbReference>
<comment type="caution">
    <text evidence="3">Lacks conserved residue(s) required for the propagation of feature annotation.</text>
</comment>
<dbReference type="PROSITE" id="PS01186">
    <property type="entry name" value="EGF_2"/>
    <property type="match status" value="13"/>
</dbReference>
<keyword evidence="4" id="KW-0812">Transmembrane</keyword>
<dbReference type="PANTHER" id="PTHR14949:SF54">
    <property type="entry name" value="VWFD DOMAIN-CONTAINING PROTEIN"/>
    <property type="match status" value="1"/>
</dbReference>
<feature type="disulfide bond" evidence="3">
    <location>
        <begin position="735"/>
        <end position="744"/>
    </location>
</feature>
<dbReference type="SMART" id="SM00181">
    <property type="entry name" value="EGF"/>
    <property type="match status" value="19"/>
</dbReference>
<feature type="domain" description="EGF-like" evidence="5">
    <location>
        <begin position="3451"/>
        <end position="3488"/>
    </location>
</feature>
<feature type="disulfide bond" evidence="3">
    <location>
        <begin position="2393"/>
        <end position="2402"/>
    </location>
</feature>
<dbReference type="GO" id="GO:0009986">
    <property type="term" value="C:cell surface"/>
    <property type="evidence" value="ECO:0007669"/>
    <property type="project" value="TreeGrafter"/>
</dbReference>
<keyword evidence="1" id="KW-0732">Signal</keyword>
<feature type="domain" description="EGF-like" evidence="5">
    <location>
        <begin position="3186"/>
        <end position="3224"/>
    </location>
</feature>
<feature type="disulfide bond" evidence="3">
    <location>
        <begin position="332"/>
        <end position="349"/>
    </location>
</feature>
<feature type="disulfide bond" evidence="3">
    <location>
        <begin position="773"/>
        <end position="782"/>
    </location>
</feature>
<feature type="domain" description="EGF-like" evidence="5">
    <location>
        <begin position="404"/>
        <end position="439"/>
    </location>
</feature>
<dbReference type="GO" id="GO:0005576">
    <property type="term" value="C:extracellular region"/>
    <property type="evidence" value="ECO:0007669"/>
    <property type="project" value="TreeGrafter"/>
</dbReference>
<feature type="disulfide bond" evidence="3">
    <location>
        <begin position="2935"/>
        <end position="2944"/>
    </location>
</feature>
<feature type="domain" description="EGF-like" evidence="5">
    <location>
        <begin position="709"/>
        <end position="745"/>
    </location>
</feature>
<feature type="disulfide bond" evidence="3">
    <location>
        <begin position="1848"/>
        <end position="1857"/>
    </location>
</feature>
<feature type="disulfide bond" evidence="3">
    <location>
        <begin position="2653"/>
        <end position="2670"/>
    </location>
</feature>
<evidence type="ECO:0000259" key="5">
    <source>
        <dbReference type="PROSITE" id="PS50026"/>
    </source>
</evidence>
<organism evidence="6 7">
    <name type="scientific">Magallana gigas</name>
    <name type="common">Pacific oyster</name>
    <name type="synonym">Crassostrea gigas</name>
    <dbReference type="NCBI Taxonomy" id="29159"/>
    <lineage>
        <taxon>Eukaryota</taxon>
        <taxon>Metazoa</taxon>
        <taxon>Spiralia</taxon>
        <taxon>Lophotrochozoa</taxon>
        <taxon>Mollusca</taxon>
        <taxon>Bivalvia</taxon>
        <taxon>Autobranchia</taxon>
        <taxon>Pteriomorphia</taxon>
        <taxon>Ostreida</taxon>
        <taxon>Ostreoidea</taxon>
        <taxon>Ostreidae</taxon>
        <taxon>Magallana</taxon>
    </lineage>
</organism>
<evidence type="ECO:0000256" key="2">
    <source>
        <dbReference type="ARBA" id="ARBA00023157"/>
    </source>
</evidence>
<dbReference type="SMART" id="SM00179">
    <property type="entry name" value="EGF_CA"/>
    <property type="match status" value="8"/>
</dbReference>
<sequence length="4417" mass="479482">MDEDDDAIKCRSSQYVEAGPKLTSHSFHKANVDAESCTINIDTTDSSVFYENATGAIAVTVQDYARKLLKLKEEENLINPYEKVLSAVTVQFFVFIVEHADEPIFVLPTHPNQQTFIIYVGVEFTVDFFARPTAPDANRKIELFDVTRTGGRETNQTDIKFSTNRTAKITVSWIPVGADLGKDILCARVEDNEGFESINLHCFTILIKPYTPHPQTPLQARPYFVFFPQPGEIVFPEHSFCKFPIYAASSTKGGITNISIQSTDAPSAVVVSVIRPVNSTYGPGAKMVEIQLKEPAGGVRKICFEASDADSSTVQCLFANVLKKDPCETSPCNNGGLCFPSEDHNNFFCHCNKGFTGRTCNIAPPNVCRAMNPCLNSATCVTKHGGSFFCLCDTNYTGIICENKVDKCLTHPCGDHGICIDGDTPSCNCTDGYTGEFCTSMPTSVNNNCNGTSNSLCQNDGICLIKSGQRMCICPVGLNGSSCESIVVENKLMFVPPSPEKDSVISCNVRISPAIAPICEFPVYIQASSTPSVKSISSNTDLDVTTLQSEKFTLQGVNNIYMTPVKLSQTYDTRSGSIYEFCLQASLTSEIASRCFSVDFEALPSPPHMMPKQHWDFIAPTPEKNTTFRCQLGKYCHVVVYTFFNNHCEQVLVTNSLGGKAFPTKEMNNKCVTDVVFTDVDSEGKHQVCLKSWKNGESRCYFVDVVKNIEGVCDPNPCENGGLCLHKDGMPFCICMAGYYGDNCTKGPCPSVNTQCKNGAFCFTNGKHETCFCQTGFSGPNCTHESAENITDVQHNGAKFTDAVYPTNITCYVSNPCKIPHIVTGSPSKNPLLRPGYLSPGIKIEEIKFDKHHNSTQVYQTTTIVKAETTGQKKVCLQIYNEQRLTSDEACFNITVVKGFEHKTQLFAHFISPTPSNNTEMECEVGRPCHLSLWTSNKLGVNSCPFVKSNMNFEEGVYVFQEPKLVNPCMSDVSIQIPNIGVKELCFSVLESSNSKEKTRETRCYQLNIVSTLSVKSACINVKCKNGGFCDSNTLSGECICVLGFSGRNCEIQNGVSLMTNVHSTILTDLAMPEKIMCRLKDKCDIPFSISTNGSSRRDVKLGHYSGDITITTPVLYTEQLSLHSYLGHFTVTPNMIGTHIVCIQTSTDRKLTTDERCIDVVVENNKTKTTFNKNLPHFQTPTLPNNTKVACPASRTCHIVFSLSPGLNEGCPEIQQTKGNSDFTHVFNLNTNFKAIGNNCTADVAIKPSSNHNSSDLYCFDVSFPSVPGEKRCFNVTYKEPEKTLCVGFLCENGGFCETKDLKATCKCPITTSGKNCQSLGNQVTNTSSSVFESFAVPTFLICERLVTCIFPVTITGNLNVRDLNFGYVSNELAMQVRKFYHPAKLPTEMRIMEVEVMGRENGSYYACLQFQRSTKAMEHCMTIQIIDKDSNGTLGAIDRSKPHFEDLPLPNTEFHCNVNKDCHILLEHKAKTGNCSKVFAEELPGSVHIINSLVPDSNGICKTDVIVNSNAKKRNQTDHLCLAISDKNSDGERRCFKFFANNETQGSSCENISCLNSGYCEGDVQGNTSCVCMGGHTGPLCSLDGGSLPTNHTQYSSPDPEAIPKFIDTAIPDILPCKVNTECGISLFLKGSPYKRPPVQTDSPIIKTPIESHKIPSTNGSYIVGVKFQSNETGVQHVCINTVKNRNKEDELCFKINVTDVGYQPPSQENNHSPAFKIREPSIPDGSSVKCEEDSACHLILHLNNYSTGGCLHAKVTPIIPDARVLSTYLLGNHCLADVVVRTHKEDLNKSVCVQIDGTTVSSDREKRCVTITVSKHVLGSPCNANSCNGNGFCQRLNEKEYKCMCKLGFIGHYCEYTAKPTPIPREKNNMNTSNLLPKFVDSVLPKEIKCTVSRDCIISIPVHGFPMNQSTLLFGHFDKGVVPGPIITENITDPTNQTLAYFHLKATNAGNKYVCVQSANLQINTDELCVKIVVANKTALMTTVKTPTMTPKIVDPSLPSGSVIQCEADHQSCHFHLVTQPTPSSNYCPDIKNMASSTITKVHSFTSDHSIGPNNLCHVDVTFKPAVAGNHTLCIQAKDNSHNGDERCYVVNVVTKINVTYGGPCQSHPCYNKGHCEADPTAKTAICLCPVGLSDSNCQKIGPVKPTQPTTNPTSQKEFTDTAIPNVIQCPINSTCGIPLIISGPPGDIPKVNSNSPFIEQPIHTFTFPGSTNTTYQTVIKVHSTKEGLHQVCTHIGVKGDEICFQVNTTAASLNKTSGNNLKIITEPTIPDESSVKCLENQVCHLLFHTLKAANGSCVVPHQSVVTSGTVVLSTEQTTFNQSLCVTDVATVARPMEQKTICLETSSTDKRCIDVNPVKNLTSSSPCNPNPCHGGGICQTTDYITYSCVCITGWEGKTCETKVDPIPIPRRNTTTTSPSPAFVDTMLPKEVICYTSQDCTIIFPISGHHLNQSSVLFGHLDKGVIPGTITLENITNPLNQTIAQFHMTPISSGNKHVCFQTSDFRKNTDEICLKVVIRNASLTTTATPNQISPEIAAPSLPNGTVLQCVFGERSCHIPLYTKPVQGSSKCPEVQESSPSSLSSVFAFTSENPQGPLCHVDLSIKPNKPGNHTLCVKAKDQSNEGDTRCYKIQVVTPGNETFGGPCQQKHCYNNGKCEADPVSNSATCICPIGYPDENCLSNVSLSPPIPGSTVLPITKPIFTDTAIPDIIQCPSGSTCGVPLIIRGEPGKIPQVGTDSPLISRPMVTVHYPGKNSTYQTNIKVTGTTGLHTVCTHIVDSGEKGDEICFKVNFTSPVSTLSSANPPKIEEPTIPDMSSVKCLENTTCHVLVHTTKDSNGKCLVPMLSPLSPGMAVLTTEETQFDPNLCVTDIATIVKPSETKKLCVDVTGSSYKRCIIVNSVRNMTKSSCNSNPCYGNGYCKSSDKNGFICICKLGFKGDHCENSANPVPIPRLTNDSTNESPKFVDTMLPKEITCRLKEDCLIAFPVNGSPINQSSILFGHVDKGINPGLTELKHQTNPVNQTIAHFHITPSSLGNRNVCFQTRNSKTNVDEVCLKVVVHNETQPAVSTPSPNSPEITHPSFPNGTVLQCEFSKEGCHISLYTKPAHGSNKCPEVINTVSSSISNIHAFHSQNVQGSTCHVDLSVKPEIPGNHTICIKVEDQGKSGDLRCYFIQVVTSSNKTFGGPCQEMHCQNEGKCEADPSSQSSTCICPIGFNDAKCESNVNVLPTAPGPTPQPSTKPIFTDTAIPDVIQCPAGAKCNIPLIIKGKSGKIPNVDSDNSLVSQPIETVHYPGKKNNTYQTNIQITGSSGLHTVCSHIDDKGEKGDEICFKVNFTSPVTTLSTSNHFKIQEPTLPDTSSVKCLENTTCHVLVHTTKDNNGTCLTPRLNPRIPDTAVVTTDVSAFDSDLCVTDIATIAKHGETKQLCVDITGSTYGRCIVVNSVTNMTKSQCNNKPCQGNGYCKSTGDNSFVCLCKLGFKGILCATKTPPTPIPREKNDTTTVSPKFVNTMLPKEITCHLNEDCPIMLPVNGNPLNKSSLLFGHLDKGIEPGTIFLENVTTPVNQLIAHFHITPTESGTKLACIQTKDTKTNVDEVCMKLNIIPDQVPPTTVIAQVAPKIVSPSFLNGTVLQCENSPKGCHLHIVTKPTPGSYECPKIDSTGSSLQTIHFFKPDKVNNASVCQVDMSVKPDIPGNHSLCLTPREGVQTGEKRCYEIMVVTNSNKTFGGPCQNLHCHNGGRCEAKTSRLSTCICPIGYSGTDCKKSKTISPAISGSTGTLKNTAPSFTDTAIPDIIVCPVRAPCGVPFIITGPPGQVPKVDTDSIYIVHPIKTDTFPGELNNTFQTNIMFSASKEGQRKICTHVVHNGSKSDEICFKVNFTSATPTKSPTEKIHEPTITDASSVKCLEGSDCHLLIHTSKDVNGTCVLPKELPHTPNTVIIRTINTNFDPNLCVTDVSTRVLPGESKKICFSTTRISSDKRCITVNSVKNSTTSHCQHVSCNGGHCLSKDQSYICICPVGYDGRNCQHKAENIPIPRPASANITENATVFVNTAVPTEIMCVVNQPCEFPIPISGQNLSSKSISFGDKNETLKKCPSNMLVDARIPVASLCVKPTAIGSHNLCLQTKDSQGINSDEICLKIHTTSDGLTTLIPKTTDHITSPSYTDESVVKCVAEKPCFIPVVTDQATNPPCPSIKPTEKTDLENVHAFTPPVGKNGKCYGNVAIIPQSKEKGNNSLCFQTVTQSDVGREHCIVIDVVETASKAQGGACQVKRCEHFSPCTYSGKKAVCNCSVGHRGDLCDTIEPTQVITTTLIQSTESSMQSSSQQTCTMRPKDARDAAKRGRVKCICSKNGKTTQIITTNPAASLDQLVKAAGIGAGSVGGSIAIAALIYVVVQKLRQVLKPKDFKRRPKYMK</sequence>
<feature type="domain" description="EGF-like" evidence="5">
    <location>
        <begin position="1015"/>
        <end position="1051"/>
    </location>
</feature>
<feature type="disulfide bond" evidence="3">
    <location>
        <begin position="3478"/>
        <end position="3487"/>
    </location>
</feature>
<dbReference type="PROSITE" id="PS50026">
    <property type="entry name" value="EGF_3"/>
    <property type="match status" value="19"/>
</dbReference>